<dbReference type="EMBL" id="MSTI01000105">
    <property type="protein sequence ID" value="OLV17326.1"/>
    <property type="molecule type" value="Genomic_DNA"/>
</dbReference>
<dbReference type="SUPFAM" id="SSF88723">
    <property type="entry name" value="PIN domain-like"/>
    <property type="match status" value="1"/>
</dbReference>
<dbReference type="AlphaFoldDB" id="A0A1U7NWP2"/>
<dbReference type="STRING" id="249408.BOO71_0009190"/>
<accession>A0A1U7NWP2</accession>
<reference evidence="3 4" key="1">
    <citation type="submission" date="2017-01" db="EMBL/GenBank/DDBJ databases">
        <title>Genome Analysis of Deinococcus marmoris KOPRI26562.</title>
        <authorList>
            <person name="Kim J.H."/>
            <person name="Oh H.-M."/>
        </authorList>
    </citation>
    <scope>NUCLEOTIDE SEQUENCE [LARGE SCALE GENOMIC DNA]</scope>
    <source>
        <strain evidence="3 4">KOPRI26562</strain>
    </source>
</reference>
<dbReference type="InterPro" id="IPR058652">
    <property type="entry name" value="VapC50_C"/>
</dbReference>
<dbReference type="RefSeq" id="WP_075834010.1">
    <property type="nucleotide sequence ID" value="NZ_MSTI01000105.1"/>
</dbReference>
<dbReference type="InterPro" id="IPR002716">
    <property type="entry name" value="PIN_dom"/>
</dbReference>
<dbReference type="Pfam" id="PF13470">
    <property type="entry name" value="PIN_3"/>
    <property type="match status" value="1"/>
</dbReference>
<sequence>MTPVPTAFCDANVLYSALPRDLLIRLALAELCEVRWSDEVQDEWTRNLLAMRPDRAQALTRTRALMERALPQARCHGYESLIPGLALPDPDDRHVLAAALHSGADVLLTFNLKDFPPANVPGGELLVTHPDSWLVDVMVQDEELTLTVVQELLAALRSPRLQVADLAEALDRLTLTRTAEIIRTLGR</sequence>
<gene>
    <name evidence="3" type="ORF">BOO71_0009190</name>
</gene>
<comment type="caution">
    <text evidence="3">The sequence shown here is derived from an EMBL/GenBank/DDBJ whole genome shotgun (WGS) entry which is preliminary data.</text>
</comment>
<feature type="domain" description="VapC50 C-terminal" evidence="2">
    <location>
        <begin position="130"/>
        <end position="183"/>
    </location>
</feature>
<organism evidence="3 4">
    <name type="scientific">Deinococcus marmoris</name>
    <dbReference type="NCBI Taxonomy" id="249408"/>
    <lineage>
        <taxon>Bacteria</taxon>
        <taxon>Thermotogati</taxon>
        <taxon>Deinococcota</taxon>
        <taxon>Deinococci</taxon>
        <taxon>Deinococcales</taxon>
        <taxon>Deinococcaceae</taxon>
        <taxon>Deinococcus</taxon>
    </lineage>
</organism>
<keyword evidence="4" id="KW-1185">Reference proteome</keyword>
<evidence type="ECO:0000313" key="4">
    <source>
        <dbReference type="Proteomes" id="UP000186607"/>
    </source>
</evidence>
<protein>
    <submittedName>
        <fullName evidence="3">Uncharacterized protein</fullName>
    </submittedName>
</protein>
<feature type="domain" description="PIN" evidence="1">
    <location>
        <begin position="9"/>
        <end position="112"/>
    </location>
</feature>
<evidence type="ECO:0000259" key="1">
    <source>
        <dbReference type="Pfam" id="PF13470"/>
    </source>
</evidence>
<dbReference type="Pfam" id="PF26343">
    <property type="entry name" value="VapC50_C"/>
    <property type="match status" value="1"/>
</dbReference>
<dbReference type="OrthoDB" id="211933at2"/>
<proteinExistence type="predicted"/>
<name>A0A1U7NWP2_9DEIO</name>
<dbReference type="InterPro" id="IPR029060">
    <property type="entry name" value="PIN-like_dom_sf"/>
</dbReference>
<dbReference type="Proteomes" id="UP000186607">
    <property type="component" value="Unassembled WGS sequence"/>
</dbReference>
<evidence type="ECO:0000313" key="3">
    <source>
        <dbReference type="EMBL" id="OLV17326.1"/>
    </source>
</evidence>
<evidence type="ECO:0000259" key="2">
    <source>
        <dbReference type="Pfam" id="PF26343"/>
    </source>
</evidence>